<dbReference type="GO" id="GO:0005524">
    <property type="term" value="F:ATP binding"/>
    <property type="evidence" value="ECO:0007669"/>
    <property type="project" value="UniProtKB-KW"/>
</dbReference>
<dbReference type="Gene3D" id="3.40.50.300">
    <property type="entry name" value="P-loop containing nucleotide triphosphate hydrolases"/>
    <property type="match status" value="1"/>
</dbReference>
<dbReference type="InterPro" id="IPR011704">
    <property type="entry name" value="ATPase_dyneun-rel_AAA"/>
</dbReference>
<proteinExistence type="predicted"/>
<keyword evidence="1" id="KW-0547">Nucleotide-binding</keyword>
<dbReference type="EMBL" id="UINC01160820">
    <property type="protein sequence ID" value="SVD59672.1"/>
    <property type="molecule type" value="Genomic_DNA"/>
</dbReference>
<dbReference type="GO" id="GO:0030687">
    <property type="term" value="C:preribosome, large subunit precursor"/>
    <property type="evidence" value="ECO:0007669"/>
    <property type="project" value="TreeGrafter"/>
</dbReference>
<evidence type="ECO:0000256" key="2">
    <source>
        <dbReference type="ARBA" id="ARBA00022840"/>
    </source>
</evidence>
<dbReference type="GO" id="GO:0005634">
    <property type="term" value="C:nucleus"/>
    <property type="evidence" value="ECO:0007669"/>
    <property type="project" value="TreeGrafter"/>
</dbReference>
<reference evidence="4" key="1">
    <citation type="submission" date="2018-05" db="EMBL/GenBank/DDBJ databases">
        <authorList>
            <person name="Lanie J.A."/>
            <person name="Ng W.-L."/>
            <person name="Kazmierczak K.M."/>
            <person name="Andrzejewski T.M."/>
            <person name="Davidsen T.M."/>
            <person name="Wayne K.J."/>
            <person name="Tettelin H."/>
            <person name="Glass J.I."/>
            <person name="Rusch D."/>
            <person name="Podicherti R."/>
            <person name="Tsui H.-C.T."/>
            <person name="Winkler M.E."/>
        </authorList>
    </citation>
    <scope>NUCLEOTIDE SEQUENCE</scope>
</reference>
<dbReference type="CDD" id="cd00009">
    <property type="entry name" value="AAA"/>
    <property type="match status" value="1"/>
</dbReference>
<evidence type="ECO:0000256" key="1">
    <source>
        <dbReference type="ARBA" id="ARBA00022741"/>
    </source>
</evidence>
<dbReference type="InterPro" id="IPR027417">
    <property type="entry name" value="P-loop_NTPase"/>
</dbReference>
<name>A0A382WLK9_9ZZZZ</name>
<dbReference type="Pfam" id="PF07728">
    <property type="entry name" value="AAA_5"/>
    <property type="match status" value="1"/>
</dbReference>
<feature type="domain" description="ATPase dynein-related AAA" evidence="3">
    <location>
        <begin position="149"/>
        <end position="225"/>
    </location>
</feature>
<dbReference type="GO" id="GO:0000027">
    <property type="term" value="P:ribosomal large subunit assembly"/>
    <property type="evidence" value="ECO:0007669"/>
    <property type="project" value="TreeGrafter"/>
</dbReference>
<sequence length="230" mass="25232">MRESEMEYTVKQESYLKAAIATHGEGAVLSSEALAEVAEANEMGYPFWITDSRRMGSFTKVGKDSYRLPAINGGEGASVADVVVSTPVVDKATEVVVESKNKESAFDMSTYFNPAELIPAKDPLFVAHGHFYDLIKVLKSGKFYPVFETGESGTGKTYMTEQACAKLKREFIRVNITVETDEDDLLGHYALIDGNTVWQDGPVVIAMERGAVLLLDEIDLASNKVMCLQP</sequence>
<dbReference type="GO" id="GO:0000055">
    <property type="term" value="P:ribosomal large subunit export from nucleus"/>
    <property type="evidence" value="ECO:0007669"/>
    <property type="project" value="TreeGrafter"/>
</dbReference>
<gene>
    <name evidence="4" type="ORF">METZ01_LOCUS412526</name>
</gene>
<dbReference type="PANTHER" id="PTHR48103:SF2">
    <property type="entry name" value="MIDASIN"/>
    <property type="match status" value="1"/>
</dbReference>
<protein>
    <recommendedName>
        <fullName evidence="3">ATPase dynein-related AAA domain-containing protein</fullName>
    </recommendedName>
</protein>
<dbReference type="GO" id="GO:0016887">
    <property type="term" value="F:ATP hydrolysis activity"/>
    <property type="evidence" value="ECO:0007669"/>
    <property type="project" value="InterPro"/>
</dbReference>
<feature type="non-terminal residue" evidence="4">
    <location>
        <position position="230"/>
    </location>
</feature>
<organism evidence="4">
    <name type="scientific">marine metagenome</name>
    <dbReference type="NCBI Taxonomy" id="408172"/>
    <lineage>
        <taxon>unclassified sequences</taxon>
        <taxon>metagenomes</taxon>
        <taxon>ecological metagenomes</taxon>
    </lineage>
</organism>
<dbReference type="SUPFAM" id="SSF52540">
    <property type="entry name" value="P-loop containing nucleoside triphosphate hydrolases"/>
    <property type="match status" value="1"/>
</dbReference>
<evidence type="ECO:0000313" key="4">
    <source>
        <dbReference type="EMBL" id="SVD59672.1"/>
    </source>
</evidence>
<evidence type="ECO:0000259" key="3">
    <source>
        <dbReference type="Pfam" id="PF07728"/>
    </source>
</evidence>
<dbReference type="AlphaFoldDB" id="A0A382WLK9"/>
<dbReference type="PANTHER" id="PTHR48103">
    <property type="entry name" value="MIDASIN-RELATED"/>
    <property type="match status" value="1"/>
</dbReference>
<accession>A0A382WLK9</accession>
<keyword evidence="2" id="KW-0067">ATP-binding</keyword>